<dbReference type="Proteomes" id="UP001281656">
    <property type="component" value="Unassembled WGS sequence"/>
</dbReference>
<gene>
    <name evidence="4" type="ORF">P8V03_06135</name>
</gene>
<dbReference type="SMART" id="SM00563">
    <property type="entry name" value="PlsC"/>
    <property type="match status" value="1"/>
</dbReference>
<evidence type="ECO:0000256" key="2">
    <source>
        <dbReference type="ARBA" id="ARBA00023315"/>
    </source>
</evidence>
<name>A0ABU4JRL4_9CLOT</name>
<evidence type="ECO:0000259" key="3">
    <source>
        <dbReference type="SMART" id="SM00563"/>
    </source>
</evidence>
<dbReference type="SUPFAM" id="SSF69593">
    <property type="entry name" value="Glycerol-3-phosphate (1)-acyltransferase"/>
    <property type="match status" value="1"/>
</dbReference>
<evidence type="ECO:0000256" key="1">
    <source>
        <dbReference type="ARBA" id="ARBA00022679"/>
    </source>
</evidence>
<accession>A0ABU4JRL4</accession>
<dbReference type="RefSeq" id="WP_261670569.1">
    <property type="nucleotide sequence ID" value="NZ_JARUJP010000005.1"/>
</dbReference>
<sequence>MISPGVAKIIGYLPKGLVEYLSKRIVDRYLKQYADIEVRGMENLRDVNNPILFICNHLSNSDGLVLNKVFKDKDITFVAGAKLSDNPLTSIGVNITKTITIKPNSADKDAISRIVKTLKNGNNVLIFPEGTRSRTGSLIKAKKGVVLIQKLTKASIIPLGIYGSEKLLPINEKDMGQEKFQNAKVTINVGKQVILPEKDKEEDKREYEDRATDFLMKRIAELLPEEYRGVYK</sequence>
<comment type="caution">
    <text evidence="4">The sequence shown here is derived from an EMBL/GenBank/DDBJ whole genome shotgun (WGS) entry which is preliminary data.</text>
</comment>
<dbReference type="InterPro" id="IPR002123">
    <property type="entry name" value="Plipid/glycerol_acylTrfase"/>
</dbReference>
<dbReference type="PANTHER" id="PTHR10434:SF40">
    <property type="entry name" value="1-ACYL-SN-GLYCEROL-3-PHOSPHATE ACYLTRANSFERASE"/>
    <property type="match status" value="1"/>
</dbReference>
<dbReference type="CDD" id="cd07989">
    <property type="entry name" value="LPLAT_AGPAT-like"/>
    <property type="match status" value="1"/>
</dbReference>
<dbReference type="Pfam" id="PF01553">
    <property type="entry name" value="Acyltransferase"/>
    <property type="match status" value="1"/>
</dbReference>
<dbReference type="Gene3D" id="3.40.1130.10">
    <property type="entry name" value="Glycerol-3-phosphate (1)-acyltransferase"/>
    <property type="match status" value="1"/>
</dbReference>
<keyword evidence="5" id="KW-1185">Reference proteome</keyword>
<protein>
    <submittedName>
        <fullName evidence="4">Lysophospholipid acyltransferase family protein</fullName>
    </submittedName>
</protein>
<dbReference type="PANTHER" id="PTHR10434">
    <property type="entry name" value="1-ACYL-SN-GLYCEROL-3-PHOSPHATE ACYLTRANSFERASE"/>
    <property type="match status" value="1"/>
</dbReference>
<reference evidence="4 5" key="1">
    <citation type="submission" date="2023-04" db="EMBL/GenBank/DDBJ databases">
        <title>Clostridium tannerae sp. nov., isolated from the fecal material of an alpaca.</title>
        <authorList>
            <person name="Miller S."/>
            <person name="Hendry M."/>
            <person name="King J."/>
            <person name="Sankaranarayanan K."/>
            <person name="Lawson P.A."/>
        </authorList>
    </citation>
    <scope>NUCLEOTIDE SEQUENCE [LARGE SCALE GENOMIC DNA]</scope>
    <source>
        <strain evidence="4 5">A1-XYC3</strain>
    </source>
</reference>
<feature type="domain" description="Phospholipid/glycerol acyltransferase" evidence="3">
    <location>
        <begin position="51"/>
        <end position="164"/>
    </location>
</feature>
<keyword evidence="1" id="KW-0808">Transferase</keyword>
<dbReference type="EMBL" id="JARUJP010000005">
    <property type="protein sequence ID" value="MDW8800731.1"/>
    <property type="molecule type" value="Genomic_DNA"/>
</dbReference>
<evidence type="ECO:0000313" key="4">
    <source>
        <dbReference type="EMBL" id="MDW8800731.1"/>
    </source>
</evidence>
<evidence type="ECO:0000313" key="5">
    <source>
        <dbReference type="Proteomes" id="UP001281656"/>
    </source>
</evidence>
<keyword evidence="2 4" id="KW-0012">Acyltransferase</keyword>
<organism evidence="4 5">
    <name type="scientific">Clostridium tanneri</name>
    <dbReference type="NCBI Taxonomy" id="3037988"/>
    <lineage>
        <taxon>Bacteria</taxon>
        <taxon>Bacillati</taxon>
        <taxon>Bacillota</taxon>
        <taxon>Clostridia</taxon>
        <taxon>Eubacteriales</taxon>
        <taxon>Clostridiaceae</taxon>
        <taxon>Clostridium</taxon>
    </lineage>
</organism>
<proteinExistence type="predicted"/>
<dbReference type="GO" id="GO:0016746">
    <property type="term" value="F:acyltransferase activity"/>
    <property type="evidence" value="ECO:0007669"/>
    <property type="project" value="UniProtKB-KW"/>
</dbReference>